<evidence type="ECO:0000313" key="5">
    <source>
        <dbReference type="EMBL" id="OOQ87560.1"/>
    </source>
</evidence>
<dbReference type="EMBL" id="LJBN01000123">
    <property type="protein sequence ID" value="OOQ87560.1"/>
    <property type="molecule type" value="Genomic_DNA"/>
</dbReference>
<dbReference type="InterPro" id="IPR013024">
    <property type="entry name" value="GGCT-like"/>
</dbReference>
<dbReference type="PANTHER" id="PTHR12935:SF0">
    <property type="entry name" value="GAMMA-GLUTAMYLCYCLOTRANSFERASE"/>
    <property type="match status" value="1"/>
</dbReference>
<evidence type="ECO:0000256" key="3">
    <source>
        <dbReference type="PIRSR" id="PIRSR617939-1"/>
    </source>
</evidence>
<gene>
    <name evidence="5" type="ORF">PEBR_15580</name>
</gene>
<accession>A0A1S9RQI8</accession>
<dbReference type="EC" id="4.3.2.9" evidence="1"/>
<dbReference type="InterPro" id="IPR017939">
    <property type="entry name" value="G-Glutamylcylcotransferase"/>
</dbReference>
<feature type="binding site" evidence="4">
    <location>
        <begin position="39"/>
        <end position="44"/>
    </location>
    <ligand>
        <name>substrate</name>
    </ligand>
</feature>
<name>A0A1S9RQI8_PENBI</name>
<comment type="caution">
    <text evidence="5">The sequence shown here is derived from an EMBL/GenBank/DDBJ whole genome shotgun (WGS) entry which is preliminary data.</text>
</comment>
<keyword evidence="2" id="KW-0456">Lyase</keyword>
<dbReference type="InterPro" id="IPR036568">
    <property type="entry name" value="GGCT-like_sf"/>
</dbReference>
<dbReference type="GO" id="GO:0003839">
    <property type="term" value="F:gamma-glutamylcyclotransferase activity"/>
    <property type="evidence" value="ECO:0007669"/>
    <property type="project" value="UniProtKB-EC"/>
</dbReference>
<proteinExistence type="predicted"/>
<sequence length="253" mass="28436">MQINMHIRNQPTETLFPLHNTTTTTTHPPQPLSPKPHLYFAYGSNLSPTQMAMRCTINPSHSAKPLAIASLPHWRWHINEAGYANVLPPVGLRISSQLSPAADKIPVSGSEDTVYGVLYEMDPGDERILDGYEGIDREAEVVQPGSGKGEEIDVDIRPREQGEGDYNKWYVDAVVVKWLDGASQLQYERGKWKGEEASGTVRALVYVDEERVVVSKPKAEYIPRMNRAMREAEELGVSGRWLGEVLRRFIPEE</sequence>
<evidence type="ECO:0000313" key="6">
    <source>
        <dbReference type="Proteomes" id="UP000190744"/>
    </source>
</evidence>
<evidence type="ECO:0000256" key="1">
    <source>
        <dbReference type="ARBA" id="ARBA00012346"/>
    </source>
</evidence>
<organism evidence="5 6">
    <name type="scientific">Penicillium brasilianum</name>
    <dbReference type="NCBI Taxonomy" id="104259"/>
    <lineage>
        <taxon>Eukaryota</taxon>
        <taxon>Fungi</taxon>
        <taxon>Dikarya</taxon>
        <taxon>Ascomycota</taxon>
        <taxon>Pezizomycotina</taxon>
        <taxon>Eurotiomycetes</taxon>
        <taxon>Eurotiomycetidae</taxon>
        <taxon>Eurotiales</taxon>
        <taxon>Aspergillaceae</taxon>
        <taxon>Penicillium</taxon>
    </lineage>
</organism>
<dbReference type="Gene3D" id="3.10.490.10">
    <property type="entry name" value="Gamma-glutamyl cyclotransferase-like"/>
    <property type="match status" value="1"/>
</dbReference>
<protein>
    <recommendedName>
        <fullName evidence="1">gamma-glutamylcyclotransferase</fullName>
        <ecNumber evidence="1">4.3.2.9</ecNumber>
    </recommendedName>
</protein>
<reference evidence="6" key="1">
    <citation type="submission" date="2015-09" db="EMBL/GenBank/DDBJ databases">
        <authorList>
            <person name="Fill T.P."/>
            <person name="Baretta J.F."/>
            <person name="de Almeida L.G."/>
            <person name="Rocha M."/>
            <person name="de Souza D.H."/>
            <person name="Malavazi I."/>
            <person name="Cerdeira L.T."/>
            <person name="Hong H."/>
            <person name="Samborskyy M."/>
            <person name="de Vasconcelos A.T."/>
            <person name="Leadlay P."/>
            <person name="Rodrigues-Filho E."/>
        </authorList>
    </citation>
    <scope>NUCLEOTIDE SEQUENCE [LARGE SCALE GENOMIC DNA]</scope>
    <source>
        <strain evidence="6">LaBioMMi 136</strain>
    </source>
</reference>
<dbReference type="Proteomes" id="UP000190744">
    <property type="component" value="Unassembled WGS sequence"/>
</dbReference>
<dbReference type="SUPFAM" id="SSF110857">
    <property type="entry name" value="Gamma-glutamyl cyclotransferase-like"/>
    <property type="match status" value="1"/>
</dbReference>
<dbReference type="AlphaFoldDB" id="A0A1S9RQI8"/>
<dbReference type="PANTHER" id="PTHR12935">
    <property type="entry name" value="GAMMA-GLUTAMYLCYCLOTRANSFERASE"/>
    <property type="match status" value="1"/>
</dbReference>
<evidence type="ECO:0000256" key="2">
    <source>
        <dbReference type="ARBA" id="ARBA00023239"/>
    </source>
</evidence>
<feature type="active site" description="Proton acceptor" evidence="3">
    <location>
        <position position="133"/>
    </location>
</feature>
<dbReference type="CDD" id="cd06661">
    <property type="entry name" value="GGCT_like"/>
    <property type="match status" value="1"/>
</dbReference>
<evidence type="ECO:0000256" key="4">
    <source>
        <dbReference type="PIRSR" id="PIRSR617939-2"/>
    </source>
</evidence>